<dbReference type="SUPFAM" id="SSF103365">
    <property type="entry name" value="Hypothetical protein PH1602"/>
    <property type="match status" value="1"/>
</dbReference>
<evidence type="ECO:0000256" key="8">
    <source>
        <dbReference type="ARBA" id="ARBA00047746"/>
    </source>
</evidence>
<feature type="region of interest" description="Disordered" evidence="9">
    <location>
        <begin position="315"/>
        <end position="411"/>
    </location>
</feature>
<keyword evidence="4" id="KW-0479">Metal-binding</keyword>
<dbReference type="GO" id="GO:0006396">
    <property type="term" value="P:RNA processing"/>
    <property type="evidence" value="ECO:0007669"/>
    <property type="project" value="InterPro"/>
</dbReference>
<dbReference type="InterPro" id="IPR036025">
    <property type="entry name" value="RtcB-like_sf"/>
</dbReference>
<dbReference type="GO" id="GO:0170057">
    <property type="term" value="F:RNA ligase (GTP) activity"/>
    <property type="evidence" value="ECO:0007669"/>
    <property type="project" value="UniProtKB-EC"/>
</dbReference>
<dbReference type="EMBL" id="PQ287320">
    <property type="protein sequence ID" value="XHV10670.1"/>
    <property type="molecule type" value="Genomic_DNA"/>
</dbReference>
<dbReference type="PROSITE" id="PS01288">
    <property type="entry name" value="UPF0027"/>
    <property type="match status" value="1"/>
</dbReference>
<reference evidence="10" key="1">
    <citation type="submission" date="2024-10" db="EMBL/GenBank/DDBJ databases">
        <title>Genetic diversity among independent isolates of the Dolichocephalovirinae subfamily.</title>
        <authorList>
            <person name="Ely B."/>
            <person name="Thomas Q."/>
            <person name="Mohammadi T."/>
        </authorList>
    </citation>
    <scope>NUCLEOTIDE SEQUENCE</scope>
</reference>
<keyword evidence="3 10" id="KW-0436">Ligase</keyword>
<keyword evidence="5" id="KW-0547">Nucleotide-binding</keyword>
<keyword evidence="6" id="KW-0342">GTP-binding</keyword>
<dbReference type="GO" id="GO:0030145">
    <property type="term" value="F:manganese ion binding"/>
    <property type="evidence" value="ECO:0007669"/>
    <property type="project" value="TreeGrafter"/>
</dbReference>
<evidence type="ECO:0000256" key="4">
    <source>
        <dbReference type="ARBA" id="ARBA00022723"/>
    </source>
</evidence>
<dbReference type="GO" id="GO:0006281">
    <property type="term" value="P:DNA repair"/>
    <property type="evidence" value="ECO:0007669"/>
    <property type="project" value="TreeGrafter"/>
</dbReference>
<feature type="compositionally biased region" description="Basic residues" evidence="9">
    <location>
        <begin position="332"/>
        <end position="341"/>
    </location>
</feature>
<dbReference type="InterPro" id="IPR001233">
    <property type="entry name" value="RtcB"/>
</dbReference>
<dbReference type="GO" id="GO:0042245">
    <property type="term" value="P:RNA repair"/>
    <property type="evidence" value="ECO:0007669"/>
    <property type="project" value="TreeGrafter"/>
</dbReference>
<dbReference type="GO" id="GO:0005525">
    <property type="term" value="F:GTP binding"/>
    <property type="evidence" value="ECO:0007669"/>
    <property type="project" value="UniProtKB-KW"/>
</dbReference>
<evidence type="ECO:0000256" key="9">
    <source>
        <dbReference type="SAM" id="MobiDB-lite"/>
    </source>
</evidence>
<proteinExistence type="predicted"/>
<evidence type="ECO:0000256" key="2">
    <source>
        <dbReference type="ARBA" id="ARBA00012726"/>
    </source>
</evidence>
<comment type="cofactor">
    <cofactor evidence="1">
        <name>Mn(2+)</name>
        <dbReference type="ChEBI" id="CHEBI:29035"/>
    </cofactor>
</comment>
<name>A0AB74UKP4_9VIRU</name>
<evidence type="ECO:0000256" key="1">
    <source>
        <dbReference type="ARBA" id="ARBA00001936"/>
    </source>
</evidence>
<dbReference type="InterPro" id="IPR052915">
    <property type="entry name" value="RtcB-like"/>
</dbReference>
<protein>
    <recommendedName>
        <fullName evidence="2">3'-phosphate/5'-hydroxy nucleic acid ligase</fullName>
        <ecNumber evidence="2">6.5.1.8</ecNumber>
    </recommendedName>
</protein>
<evidence type="ECO:0000313" key="10">
    <source>
        <dbReference type="EMBL" id="XHV10670.1"/>
    </source>
</evidence>
<dbReference type="EC" id="6.5.1.8" evidence="2"/>
<organism evidence="10">
    <name type="scientific">Caulobacter phage BL57</name>
    <dbReference type="NCBI Taxonomy" id="3348355"/>
    <lineage>
        <taxon>Viruses</taxon>
    </lineage>
</organism>
<gene>
    <name evidence="10" type="ORF">BL57_198c</name>
</gene>
<evidence type="ECO:0000256" key="5">
    <source>
        <dbReference type="ARBA" id="ARBA00022741"/>
    </source>
</evidence>
<feature type="compositionally biased region" description="Basic and acidic residues" evidence="9">
    <location>
        <begin position="342"/>
        <end position="353"/>
    </location>
</feature>
<accession>A0AB74UKP4</accession>
<sequence>MTAEAQYEEINGWNGGLVRAWTQGVQFERSAQQQVHNMAALPFIHSHIAIMPDVHAGIGATVGSVVPTKGAIIPAAVGVDIGCGMMAVRTSLTASDLPDNLSKLRTLIEHAVPHGGAKGNTVGSWNGRSGIPTSILRKWIDSGLEARFKTLCDKYPALKNANSITQLGTLGGGNHFIEVCLDEEQRVWVMLHSGSRGVGNMIGRIFIDKAKEMMLRRDGRKPLDKDLAWLSEGEPEFYDYVEAVAWGQDFARINREMMMVRVLEAMRASGLPPFKTDKEAVNCHHNYVQKEFHFDEWVFVTRKGAVSAQKDQLGIIPGSMGPSPTSCAARATRIRSARARTARADHVADRGQGDLHPGGSDQGHRGRGVPQGRRRDRRNPDGLQGHRRGHGGPEGPRRAGPHPQAGPLRERLGRWPSWTFWRGRRRST</sequence>
<keyword evidence="7" id="KW-0464">Manganese</keyword>
<dbReference type="PANTHER" id="PTHR43749">
    <property type="entry name" value="RNA-SPLICING LIGASE RTCB"/>
    <property type="match status" value="1"/>
</dbReference>
<dbReference type="PANTHER" id="PTHR43749:SF2">
    <property type="entry name" value="RNA-SPLICING LIGASE RTCB"/>
    <property type="match status" value="1"/>
</dbReference>
<dbReference type="Pfam" id="PF01139">
    <property type="entry name" value="RtcB"/>
    <property type="match status" value="1"/>
</dbReference>
<evidence type="ECO:0000256" key="7">
    <source>
        <dbReference type="ARBA" id="ARBA00023211"/>
    </source>
</evidence>
<comment type="catalytic activity">
    <reaction evidence="8">
        <text>a 3'-end 3'-phospho-ribonucleotide-RNA + a 5'-end dephospho-ribonucleoside-RNA + GTP = a ribonucleotidyl-ribonucleotide-RNA + GMP + diphosphate</text>
        <dbReference type="Rhea" id="RHEA:68076"/>
        <dbReference type="Rhea" id="RHEA-COMP:10463"/>
        <dbReference type="Rhea" id="RHEA-COMP:13936"/>
        <dbReference type="Rhea" id="RHEA-COMP:17355"/>
        <dbReference type="ChEBI" id="CHEBI:33019"/>
        <dbReference type="ChEBI" id="CHEBI:37565"/>
        <dbReference type="ChEBI" id="CHEBI:58115"/>
        <dbReference type="ChEBI" id="CHEBI:83062"/>
        <dbReference type="ChEBI" id="CHEBI:138284"/>
        <dbReference type="ChEBI" id="CHEBI:173118"/>
        <dbReference type="EC" id="6.5.1.8"/>
    </reaction>
</comment>
<dbReference type="GO" id="GO:0003909">
    <property type="term" value="F:DNA ligase activity"/>
    <property type="evidence" value="ECO:0007669"/>
    <property type="project" value="TreeGrafter"/>
</dbReference>
<dbReference type="Gene3D" id="3.90.1860.10">
    <property type="entry name" value="tRNA-splicing ligase RtcB"/>
    <property type="match status" value="1"/>
</dbReference>
<evidence type="ECO:0000256" key="3">
    <source>
        <dbReference type="ARBA" id="ARBA00022598"/>
    </source>
</evidence>
<evidence type="ECO:0000256" key="6">
    <source>
        <dbReference type="ARBA" id="ARBA00023134"/>
    </source>
</evidence>